<dbReference type="GO" id="GO:0003924">
    <property type="term" value="F:GTPase activity"/>
    <property type="evidence" value="ECO:0007669"/>
    <property type="project" value="InterPro"/>
</dbReference>
<evidence type="ECO:0000256" key="6">
    <source>
        <dbReference type="ARBA" id="ARBA00023132"/>
    </source>
</evidence>
<comment type="subcellular location">
    <subcellularLocation>
        <location evidence="1">Nucleus</location>
        <location evidence="1">Nuclear pore complex</location>
    </subcellularLocation>
</comment>
<evidence type="ECO:0000256" key="8">
    <source>
        <dbReference type="SAM" id="Coils"/>
    </source>
</evidence>
<dbReference type="InterPro" id="IPR005225">
    <property type="entry name" value="Small_GTP-bd"/>
</dbReference>
<dbReference type="SMART" id="SM00173">
    <property type="entry name" value="RAS"/>
    <property type="match status" value="1"/>
</dbReference>
<dbReference type="SUPFAM" id="SSF52540">
    <property type="entry name" value="P-loop containing nucleoside triphosphate hydrolases"/>
    <property type="match status" value="1"/>
</dbReference>
<dbReference type="Pfam" id="PF00071">
    <property type="entry name" value="Ras"/>
    <property type="match status" value="1"/>
</dbReference>
<dbReference type="GO" id="GO:0000056">
    <property type="term" value="P:ribosomal small subunit export from nucleus"/>
    <property type="evidence" value="ECO:0007669"/>
    <property type="project" value="InterPro"/>
</dbReference>
<dbReference type="InterPro" id="IPR027417">
    <property type="entry name" value="P-loop_NTPase"/>
</dbReference>
<dbReference type="PANTHER" id="PTHR13257">
    <property type="entry name" value="NUCLEOPORIN NUP84-RELATED"/>
    <property type="match status" value="1"/>
</dbReference>
<dbReference type="SMART" id="SM00174">
    <property type="entry name" value="RHO"/>
    <property type="match status" value="1"/>
</dbReference>
<dbReference type="Gene3D" id="3.40.50.300">
    <property type="entry name" value="P-loop containing nucleotide triphosphate hydrolases"/>
    <property type="match status" value="1"/>
</dbReference>
<dbReference type="PROSITE" id="PS51419">
    <property type="entry name" value="RAB"/>
    <property type="match status" value="1"/>
</dbReference>
<dbReference type="GO" id="GO:0006606">
    <property type="term" value="P:protein import into nucleus"/>
    <property type="evidence" value="ECO:0007669"/>
    <property type="project" value="TreeGrafter"/>
</dbReference>
<dbReference type="PRINTS" id="PR00449">
    <property type="entry name" value="RASTRNSFRMNG"/>
</dbReference>
<dbReference type="GO" id="GO:0005525">
    <property type="term" value="F:GTP binding"/>
    <property type="evidence" value="ECO:0007669"/>
    <property type="project" value="InterPro"/>
</dbReference>
<proteinExistence type="predicted"/>
<dbReference type="GO" id="GO:0005643">
    <property type="term" value="C:nuclear pore"/>
    <property type="evidence" value="ECO:0007669"/>
    <property type="project" value="UniProtKB-SubCell"/>
</dbReference>
<dbReference type="Proteomes" id="UP000789342">
    <property type="component" value="Unassembled WGS sequence"/>
</dbReference>
<dbReference type="GO" id="GO:0017056">
    <property type="term" value="F:structural constituent of nuclear pore"/>
    <property type="evidence" value="ECO:0007669"/>
    <property type="project" value="InterPro"/>
</dbReference>
<dbReference type="SMART" id="SM00175">
    <property type="entry name" value="RAB"/>
    <property type="match status" value="1"/>
</dbReference>
<dbReference type="PROSITE" id="PS51421">
    <property type="entry name" value="RAS"/>
    <property type="match status" value="1"/>
</dbReference>
<name>A0A9N8W272_9GLOM</name>
<keyword evidence="2" id="KW-0813">Transport</keyword>
<evidence type="ECO:0000256" key="4">
    <source>
        <dbReference type="ARBA" id="ARBA00022927"/>
    </source>
</evidence>
<dbReference type="PANTHER" id="PTHR13257:SF0">
    <property type="entry name" value="NUCLEAR PORE COMPLEX PROTEIN NUP88"/>
    <property type="match status" value="1"/>
</dbReference>
<evidence type="ECO:0000256" key="7">
    <source>
        <dbReference type="ARBA" id="ARBA00023242"/>
    </source>
</evidence>
<evidence type="ECO:0000256" key="3">
    <source>
        <dbReference type="ARBA" id="ARBA00022816"/>
    </source>
</evidence>
<evidence type="ECO:0000256" key="5">
    <source>
        <dbReference type="ARBA" id="ARBA00023010"/>
    </source>
</evidence>
<evidence type="ECO:0000313" key="9">
    <source>
        <dbReference type="EMBL" id="CAG8474464.1"/>
    </source>
</evidence>
<evidence type="ECO:0000313" key="10">
    <source>
        <dbReference type="Proteomes" id="UP000789342"/>
    </source>
</evidence>
<accession>A0A9N8W272</accession>
<comment type="caution">
    <text evidence="9">The sequence shown here is derived from an EMBL/GenBank/DDBJ whole genome shotgun (WGS) entry which is preliminary data.</text>
</comment>
<keyword evidence="7" id="KW-0539">Nucleus</keyword>
<dbReference type="NCBIfam" id="TIGR00231">
    <property type="entry name" value="small_GTP"/>
    <property type="match status" value="1"/>
</dbReference>
<evidence type="ECO:0000256" key="2">
    <source>
        <dbReference type="ARBA" id="ARBA00022448"/>
    </source>
</evidence>
<dbReference type="SMART" id="SM00176">
    <property type="entry name" value="RAN"/>
    <property type="match status" value="1"/>
</dbReference>
<organism evidence="9 10">
    <name type="scientific">Acaulospora morrowiae</name>
    <dbReference type="NCBI Taxonomy" id="94023"/>
    <lineage>
        <taxon>Eukaryota</taxon>
        <taxon>Fungi</taxon>
        <taxon>Fungi incertae sedis</taxon>
        <taxon>Mucoromycota</taxon>
        <taxon>Glomeromycotina</taxon>
        <taxon>Glomeromycetes</taxon>
        <taxon>Diversisporales</taxon>
        <taxon>Acaulosporaceae</taxon>
        <taxon>Acaulospora</taxon>
    </lineage>
</organism>
<dbReference type="AlphaFoldDB" id="A0A9N8W272"/>
<gene>
    <name evidence="9" type="ORF">AMORRO_LOCUS2008</name>
</gene>
<dbReference type="InterPro" id="IPR001806">
    <property type="entry name" value="Small_GTPase"/>
</dbReference>
<protein>
    <submittedName>
        <fullName evidence="9">6096_t:CDS:1</fullName>
    </submittedName>
</protein>
<sequence length="1063" mass="121564">MYEDQEDNDSPSWLDALPFHPIFHTETCAQLNEKFQALKLYGNPQGKRSKITTSINENLIVAVDSELRILNLMEFKFAWRQAYDRGELTLNGVGEGETIPEWMEEVKYITLDTPSIKFQIQSVVVNFKERGSLIAVIGDYELAVIVLPKSIYPTPTTNSSLPHLQSLQCWPILSRYWCKSNSQSVMAPYERDRISSDGLDRRHDTQAFDLSFRMYNVLDSVSEPEQRYSFSPNPTKNHNVSFSVEDTRAVSFCFGQGYEGWGGFVVYVLTDGGDVYSMCPIVPKKCFCHKFFLDQLACLVTKKYSETEILVNRQGYENCEILLEQYRQQVNWVSAVYKQINGINSDRVIFNPPSIGRRYPKLQGPYLIQPQPVELSSHATDASDIIFLPTEPVSVIAIAYNNGRIDVCLEVDKVEALWEDSIEVDHPTLILYECIDLGFVKDFVAPTSWRGQKITNSINHPTLVSDPFYPDVFYVYHFAGAHGIVLKGWLDELGEAISEDSEKTTIEEFLGKNRKSDVNWIAGTFPSDPDPLVGISIINDVQLSYAILMISSTLQLIHHELTIRKPLMSVDRVRLNEDYYNEGSRPNLLSIIKFPDVLERYRNYQGLTHQPKLLSSRNKTRSTTMGDEIDYEFIFSLMGAIQQEVHDIKEAENALSKRFEIQSTEFRRQVKEVSDARKYMDEHLNNKHPEISDRLQRLRDTQIALESKANTIIQRLMYQDDPILGEFETSYYQSLENINQAIKGENGLRVKIKQLQTRHLTLKQDYRLVSPQRSLNKSKQFVVLSGSQLSKVEDALSKEMELIDDTTRKIEKAQEKLKKLQLKNSKKAALDLKVNRRPPDGDPKKRYISTDLRTAKPAYSPLLEAKVVILGSQGVGKTSLAVRYVQKTFSPNCSSTIGASFMTKKLVVDNCKVRLQIWDTAGQERFRTMAPMYYRGANAAILVYDITSDESFRDMNSWVEELRKNMTEDLIIHVVGNKLDLAPSHRVVPFTRTQEYVSRILGTDCAVHEVSAKDDNGVEELFLQITRSLVERKNMYEMQSRQISNNRKYIENEAAPSSGCCTS</sequence>
<reference evidence="9" key="1">
    <citation type="submission" date="2021-06" db="EMBL/GenBank/DDBJ databases">
        <authorList>
            <person name="Kallberg Y."/>
            <person name="Tangrot J."/>
            <person name="Rosling A."/>
        </authorList>
    </citation>
    <scope>NUCLEOTIDE SEQUENCE</scope>
    <source>
        <strain evidence="9">CL551</strain>
    </source>
</reference>
<keyword evidence="8" id="KW-0175">Coiled coil</keyword>
<feature type="coiled-coil region" evidence="8">
    <location>
        <begin position="796"/>
        <end position="830"/>
    </location>
</feature>
<keyword evidence="3" id="KW-0509">mRNA transport</keyword>
<dbReference type="FunFam" id="3.40.50.300:FF:000808">
    <property type="entry name" value="Small GTP-binding protein, putative"/>
    <property type="match status" value="1"/>
</dbReference>
<keyword evidence="6" id="KW-0906">Nuclear pore complex</keyword>
<keyword evidence="10" id="KW-1185">Reference proteome</keyword>
<dbReference type="PROSITE" id="PS51417">
    <property type="entry name" value="ARF"/>
    <property type="match status" value="1"/>
</dbReference>
<dbReference type="InterPro" id="IPR037700">
    <property type="entry name" value="NUP88/NUP82"/>
</dbReference>
<evidence type="ECO:0000256" key="1">
    <source>
        <dbReference type="ARBA" id="ARBA00004567"/>
    </source>
</evidence>
<dbReference type="EMBL" id="CAJVPV010000804">
    <property type="protein sequence ID" value="CAG8474464.1"/>
    <property type="molecule type" value="Genomic_DNA"/>
</dbReference>
<keyword evidence="4" id="KW-0653">Protein transport</keyword>
<keyword evidence="5" id="KW-0811">Translocation</keyword>
<dbReference type="GO" id="GO:0000055">
    <property type="term" value="P:ribosomal large subunit export from nucleus"/>
    <property type="evidence" value="ECO:0007669"/>
    <property type="project" value="InterPro"/>
</dbReference>
<dbReference type="GO" id="GO:0006406">
    <property type="term" value="P:mRNA export from nucleus"/>
    <property type="evidence" value="ECO:0007669"/>
    <property type="project" value="TreeGrafter"/>
</dbReference>
<dbReference type="OrthoDB" id="341482at2759"/>